<comment type="caution">
    <text evidence="2">The sequence shown here is derived from an EMBL/GenBank/DDBJ whole genome shotgun (WGS) entry which is preliminary data.</text>
</comment>
<feature type="chain" id="PRO_5047540519" evidence="1">
    <location>
        <begin position="28"/>
        <end position="166"/>
    </location>
</feature>
<sequence>MKKVLKSLLIAMAFLIAICTLGTTASAKSTGYSYSKLPKSMTGTWYAYTNFGYGKKKVYKIHVNNKNLRKYKKHQIYYGKKAEKTSKYWTATQTGKLHGYRWIHTYGWQQSAGAGSYYNLHKFGKHKVLTIAGGADGAVDAHYYRSKSVAKKMGTKRYPKFVYLDF</sequence>
<keyword evidence="3" id="KW-1185">Reference proteome</keyword>
<feature type="signal peptide" evidence="1">
    <location>
        <begin position="1"/>
        <end position="27"/>
    </location>
</feature>
<gene>
    <name evidence="2" type="ORF">ACFQET_04150</name>
</gene>
<reference evidence="3" key="1">
    <citation type="journal article" date="2019" name="Int. J. Syst. Evol. Microbiol.">
        <title>The Global Catalogue of Microorganisms (GCM) 10K type strain sequencing project: providing services to taxonomists for standard genome sequencing and annotation.</title>
        <authorList>
            <consortium name="The Broad Institute Genomics Platform"/>
            <consortium name="The Broad Institute Genome Sequencing Center for Infectious Disease"/>
            <person name="Wu L."/>
            <person name="Ma J."/>
        </authorList>
    </citation>
    <scope>NUCLEOTIDE SEQUENCE [LARGE SCALE GENOMIC DNA]</scope>
    <source>
        <strain evidence="3">CCM 8907</strain>
    </source>
</reference>
<accession>A0ABW1TN72</accession>
<organism evidence="2 3">
    <name type="scientific">Levilactobacillus tangyuanensis</name>
    <dbReference type="NCBI Taxonomy" id="2486021"/>
    <lineage>
        <taxon>Bacteria</taxon>
        <taxon>Bacillati</taxon>
        <taxon>Bacillota</taxon>
        <taxon>Bacilli</taxon>
        <taxon>Lactobacillales</taxon>
        <taxon>Lactobacillaceae</taxon>
        <taxon>Levilactobacillus</taxon>
    </lineage>
</organism>
<dbReference type="RefSeq" id="WP_125640008.1">
    <property type="nucleotide sequence ID" value="NZ_JBHSSJ010000003.1"/>
</dbReference>
<dbReference type="EMBL" id="JBHSSJ010000003">
    <property type="protein sequence ID" value="MFC6274704.1"/>
    <property type="molecule type" value="Genomic_DNA"/>
</dbReference>
<name>A0ABW1TN72_9LACO</name>
<evidence type="ECO:0000313" key="3">
    <source>
        <dbReference type="Proteomes" id="UP001596191"/>
    </source>
</evidence>
<protein>
    <submittedName>
        <fullName evidence="2">Uncharacterized protein</fullName>
    </submittedName>
</protein>
<evidence type="ECO:0000256" key="1">
    <source>
        <dbReference type="SAM" id="SignalP"/>
    </source>
</evidence>
<proteinExistence type="predicted"/>
<dbReference type="Proteomes" id="UP001596191">
    <property type="component" value="Unassembled WGS sequence"/>
</dbReference>
<keyword evidence="1" id="KW-0732">Signal</keyword>
<evidence type="ECO:0000313" key="2">
    <source>
        <dbReference type="EMBL" id="MFC6274704.1"/>
    </source>
</evidence>